<dbReference type="Gene3D" id="3.20.20.30">
    <property type="entry name" value="Luciferase-like domain"/>
    <property type="match status" value="1"/>
</dbReference>
<evidence type="ECO:0000256" key="1">
    <source>
        <dbReference type="ARBA" id="ARBA00022630"/>
    </source>
</evidence>
<evidence type="ECO:0000256" key="5">
    <source>
        <dbReference type="SAM" id="MobiDB-lite"/>
    </source>
</evidence>
<feature type="domain" description="Luciferase-like" evidence="6">
    <location>
        <begin position="18"/>
        <end position="106"/>
    </location>
</feature>
<feature type="compositionally biased region" description="Gly residues" evidence="5">
    <location>
        <begin position="131"/>
        <end position="151"/>
    </location>
</feature>
<dbReference type="PANTHER" id="PTHR42847">
    <property type="entry name" value="ALKANESULFONATE MONOOXYGENASE"/>
    <property type="match status" value="1"/>
</dbReference>
<dbReference type="Pfam" id="PF00296">
    <property type="entry name" value="Bac_luciferase"/>
    <property type="match status" value="2"/>
</dbReference>
<gene>
    <name evidence="7" type="ORF">LG943_10510</name>
</gene>
<dbReference type="Proteomes" id="UP001140076">
    <property type="component" value="Unassembled WGS sequence"/>
</dbReference>
<accession>A0A9X3NV52</accession>
<feature type="domain" description="Luciferase-like" evidence="6">
    <location>
        <begin position="181"/>
        <end position="280"/>
    </location>
</feature>
<dbReference type="PANTHER" id="PTHR42847:SF4">
    <property type="entry name" value="ALKANESULFONATE MONOOXYGENASE-RELATED"/>
    <property type="match status" value="1"/>
</dbReference>
<sequence length="323" mass="33664">MRYALYLPPLGELADPGVLGELAEKAEAAGFDGVFLRDHVVRPSAGLAVCDPWIALSAIALCTTRITIGTWTTPLARRRPQEVARQAVALDRLSGGRFVLGAGDADGGGESGEGDGRDGTGGADSRDRAGGLDGADGTGDAHGGDGSGGDGRPYAAGARGDGPAQPPAGSTADLPDVPRPRDAVLDESLDVICRLWSGERTTHAGPHFRIEDVRSLPRPVQRPRIPIWVAARPGDTAPLRRAARFDGLCPETSPEGLRGMLAEIERRRGGLDGFDVAVGGPPGADPAPYRDAGATWWVMRFPDTVGARDVSAALDRFDARPSS</sequence>
<dbReference type="EMBL" id="JAJAQC010000015">
    <property type="protein sequence ID" value="MDA0564756.1"/>
    <property type="molecule type" value="Genomic_DNA"/>
</dbReference>
<evidence type="ECO:0000313" key="7">
    <source>
        <dbReference type="EMBL" id="MDA0564756.1"/>
    </source>
</evidence>
<organism evidence="7 8">
    <name type="scientific">Streptomonospora mangrovi</name>
    <dbReference type="NCBI Taxonomy" id="2883123"/>
    <lineage>
        <taxon>Bacteria</taxon>
        <taxon>Bacillati</taxon>
        <taxon>Actinomycetota</taxon>
        <taxon>Actinomycetes</taxon>
        <taxon>Streptosporangiales</taxon>
        <taxon>Nocardiopsidaceae</taxon>
        <taxon>Streptomonospora</taxon>
    </lineage>
</organism>
<keyword evidence="4" id="KW-0503">Monooxygenase</keyword>
<feature type="compositionally biased region" description="Basic and acidic residues" evidence="5">
    <location>
        <begin position="114"/>
        <end position="130"/>
    </location>
</feature>
<protein>
    <submittedName>
        <fullName evidence="7">LLM class flavin-dependent oxidoreductase</fullName>
    </submittedName>
</protein>
<dbReference type="AlphaFoldDB" id="A0A9X3NV52"/>
<evidence type="ECO:0000259" key="6">
    <source>
        <dbReference type="Pfam" id="PF00296"/>
    </source>
</evidence>
<evidence type="ECO:0000313" key="8">
    <source>
        <dbReference type="Proteomes" id="UP001140076"/>
    </source>
</evidence>
<feature type="region of interest" description="Disordered" evidence="5">
    <location>
        <begin position="101"/>
        <end position="181"/>
    </location>
</feature>
<proteinExistence type="predicted"/>
<evidence type="ECO:0000256" key="2">
    <source>
        <dbReference type="ARBA" id="ARBA00022643"/>
    </source>
</evidence>
<comment type="caution">
    <text evidence="7">The sequence shown here is derived from an EMBL/GenBank/DDBJ whole genome shotgun (WGS) entry which is preliminary data.</text>
</comment>
<reference evidence="7" key="1">
    <citation type="submission" date="2021-10" db="EMBL/GenBank/DDBJ databases">
        <title>Streptomonospora sp. nov., isolated from mangrove soil.</title>
        <authorList>
            <person name="Chen X."/>
            <person name="Ge X."/>
            <person name="Liu W."/>
        </authorList>
    </citation>
    <scope>NUCLEOTIDE SEQUENCE</scope>
    <source>
        <strain evidence="7">S1-112</strain>
    </source>
</reference>
<keyword evidence="1" id="KW-0285">Flavoprotein</keyword>
<keyword evidence="2" id="KW-0288">FMN</keyword>
<keyword evidence="3" id="KW-0560">Oxidoreductase</keyword>
<keyword evidence="8" id="KW-1185">Reference proteome</keyword>
<dbReference type="InterPro" id="IPR050172">
    <property type="entry name" value="SsuD_RutA_monooxygenase"/>
</dbReference>
<evidence type="ECO:0000256" key="3">
    <source>
        <dbReference type="ARBA" id="ARBA00023002"/>
    </source>
</evidence>
<dbReference type="InterPro" id="IPR036661">
    <property type="entry name" value="Luciferase-like_sf"/>
</dbReference>
<dbReference type="SUPFAM" id="SSF51679">
    <property type="entry name" value="Bacterial luciferase-like"/>
    <property type="match status" value="2"/>
</dbReference>
<dbReference type="InterPro" id="IPR011251">
    <property type="entry name" value="Luciferase-like_dom"/>
</dbReference>
<name>A0A9X3NV52_9ACTN</name>
<dbReference type="GO" id="GO:0046306">
    <property type="term" value="P:alkanesulfonate catabolic process"/>
    <property type="evidence" value="ECO:0007669"/>
    <property type="project" value="TreeGrafter"/>
</dbReference>
<dbReference type="GO" id="GO:0008726">
    <property type="term" value="F:alkanesulfonate monooxygenase activity"/>
    <property type="evidence" value="ECO:0007669"/>
    <property type="project" value="TreeGrafter"/>
</dbReference>
<evidence type="ECO:0000256" key="4">
    <source>
        <dbReference type="ARBA" id="ARBA00023033"/>
    </source>
</evidence>